<dbReference type="STRING" id="3068.D8TIU4"/>
<evidence type="ECO:0000259" key="2">
    <source>
        <dbReference type="Pfam" id="PF13460"/>
    </source>
</evidence>
<evidence type="ECO:0000256" key="1">
    <source>
        <dbReference type="SAM" id="MobiDB-lite"/>
    </source>
</evidence>
<accession>D8TIU4</accession>
<dbReference type="RefSeq" id="XP_002945953.1">
    <property type="nucleotide sequence ID" value="XM_002945907.1"/>
</dbReference>
<organism evidence="4">
    <name type="scientific">Volvox carteri f. nagariensis</name>
    <dbReference type="NCBI Taxonomy" id="3068"/>
    <lineage>
        <taxon>Eukaryota</taxon>
        <taxon>Viridiplantae</taxon>
        <taxon>Chlorophyta</taxon>
        <taxon>core chlorophytes</taxon>
        <taxon>Chlorophyceae</taxon>
        <taxon>CS clade</taxon>
        <taxon>Chlamydomonadales</taxon>
        <taxon>Volvocaceae</taxon>
        <taxon>Volvox</taxon>
    </lineage>
</organism>
<proteinExistence type="predicted"/>
<dbReference type="Proteomes" id="UP000001058">
    <property type="component" value="Unassembled WGS sequence"/>
</dbReference>
<feature type="region of interest" description="Disordered" evidence="1">
    <location>
        <begin position="1"/>
        <end position="38"/>
    </location>
</feature>
<name>D8TIU4_VOLCA</name>
<dbReference type="OrthoDB" id="419598at2759"/>
<dbReference type="SUPFAM" id="SSF51735">
    <property type="entry name" value="NAD(P)-binding Rossmann-fold domains"/>
    <property type="match status" value="1"/>
</dbReference>
<dbReference type="InterPro" id="IPR016040">
    <property type="entry name" value="NAD(P)-bd_dom"/>
</dbReference>
<dbReference type="Gene3D" id="3.40.50.720">
    <property type="entry name" value="NAD(P)-binding Rossmann-like Domain"/>
    <property type="match status" value="1"/>
</dbReference>
<evidence type="ECO:0000313" key="3">
    <source>
        <dbReference type="EMBL" id="EFJ52948.1"/>
    </source>
</evidence>
<dbReference type="CDD" id="cd05243">
    <property type="entry name" value="SDR_a5"/>
    <property type="match status" value="1"/>
</dbReference>
<feature type="region of interest" description="Disordered" evidence="1">
    <location>
        <begin position="341"/>
        <end position="366"/>
    </location>
</feature>
<dbReference type="eggNOG" id="KOG1203">
    <property type="taxonomic scope" value="Eukaryota"/>
</dbReference>
<dbReference type="PANTHER" id="PTHR47285:SF1">
    <property type="entry name" value="PROTEIN TIC 62, CHLOROPLASTIC"/>
    <property type="match status" value="1"/>
</dbReference>
<keyword evidence="4" id="KW-1185">Reference proteome</keyword>
<dbReference type="InterPro" id="IPR036291">
    <property type="entry name" value="NAD(P)-bd_dom_sf"/>
</dbReference>
<dbReference type="Pfam" id="PF13460">
    <property type="entry name" value="NAD_binding_10"/>
    <property type="match status" value="1"/>
</dbReference>
<evidence type="ECO:0000313" key="4">
    <source>
        <dbReference type="Proteomes" id="UP000001058"/>
    </source>
</evidence>
<dbReference type="GeneID" id="9621380"/>
<dbReference type="AlphaFoldDB" id="D8TIU4"/>
<dbReference type="KEGG" id="vcn:VOLCADRAFT_78986"/>
<reference evidence="3 4" key="1">
    <citation type="journal article" date="2010" name="Science">
        <title>Genomic analysis of organismal complexity in the multicellular green alga Volvox carteri.</title>
        <authorList>
            <person name="Prochnik S.E."/>
            <person name="Umen J."/>
            <person name="Nedelcu A.M."/>
            <person name="Hallmann A."/>
            <person name="Miller S.M."/>
            <person name="Nishii I."/>
            <person name="Ferris P."/>
            <person name="Kuo A."/>
            <person name="Mitros T."/>
            <person name="Fritz-Laylin L.K."/>
            <person name="Hellsten U."/>
            <person name="Chapman J."/>
            <person name="Simakov O."/>
            <person name="Rensing S.A."/>
            <person name="Terry A."/>
            <person name="Pangilinan J."/>
            <person name="Kapitonov V."/>
            <person name="Jurka J."/>
            <person name="Salamov A."/>
            <person name="Shapiro H."/>
            <person name="Schmutz J."/>
            <person name="Grimwood J."/>
            <person name="Lindquist E."/>
            <person name="Lucas S."/>
            <person name="Grigoriev I.V."/>
            <person name="Schmitt R."/>
            <person name="Kirk D."/>
            <person name="Rokhsar D.S."/>
        </authorList>
    </citation>
    <scope>NUCLEOTIDE SEQUENCE [LARGE SCALE GENOMIC DNA]</scope>
    <source>
        <strain evidence="4">f. Nagariensis / Eve</strain>
    </source>
</reference>
<dbReference type="InterPro" id="IPR044719">
    <property type="entry name" value="TIC62"/>
</dbReference>
<sequence>MVLRATRLAVAGSSRSTQGVRVAHSSNGKSIRSRKVTPVRAAAAETEAPEKPKGSAVIEGFFAGLARLGTTGTVQLKAKKDEKKSSVNKDGRDDNVVFVAGATGRTGARVVRELLESGFTVRAGARNVEAAESALSVAASYGIIKADQVKRVTVVPFDVGNVEGFAAAIGNANKVVCAVGAPEDQALNFSAPKKVDGEGSVALINKAAELGVTQFVLVTSLGTGKLGWPAGVLNLFGGVLLWKREAEKALEASGMAYTIVRPGGMERPTDDYKKTHNLVLKPRDSTFGGQVSRLQVAELVAATCRNPAAAENKVLELVAETTAPPRSFEELLEEIPQDITRVSDGGRMGGGGGGGGWRGVQRSRLV</sequence>
<feature type="compositionally biased region" description="Gly residues" evidence="1">
    <location>
        <begin position="346"/>
        <end position="358"/>
    </location>
</feature>
<feature type="domain" description="NAD(P)-binding" evidence="2">
    <location>
        <begin position="101"/>
        <end position="307"/>
    </location>
</feature>
<feature type="compositionally biased region" description="Polar residues" evidence="1">
    <location>
        <begin position="13"/>
        <end position="30"/>
    </location>
</feature>
<protein>
    <recommendedName>
        <fullName evidence="2">NAD(P)-binding domain-containing protein</fullName>
    </recommendedName>
</protein>
<dbReference type="InParanoid" id="D8TIU4"/>
<dbReference type="PANTHER" id="PTHR47285">
    <property type="entry name" value="PROTEIN TIC 62, CHLOROPLASTIC"/>
    <property type="match status" value="1"/>
</dbReference>
<dbReference type="EMBL" id="GL378323">
    <property type="protein sequence ID" value="EFJ52948.1"/>
    <property type="molecule type" value="Genomic_DNA"/>
</dbReference>
<gene>
    <name evidence="3" type="ORF">VOLCADRAFT_78986</name>
</gene>